<dbReference type="EC" id="1.1.1.300" evidence="2"/>
<dbReference type="FunFam" id="3.40.50.720:FF:000084">
    <property type="entry name" value="Short-chain dehydrogenase reductase"/>
    <property type="match status" value="1"/>
</dbReference>
<comment type="catalytic activity">
    <reaction evidence="5">
        <text>5beta-dihydrotestosterone + NADPH + H(+) = 5beta-androstane-3alpha,17beta-diol + NADP(+)</text>
        <dbReference type="Rhea" id="RHEA:69028"/>
        <dbReference type="ChEBI" id="CHEBI:2150"/>
        <dbReference type="ChEBI" id="CHEBI:15378"/>
        <dbReference type="ChEBI" id="CHEBI:36714"/>
        <dbReference type="ChEBI" id="CHEBI:57783"/>
        <dbReference type="ChEBI" id="CHEBI:58349"/>
    </reaction>
    <physiologicalReaction direction="left-to-right" evidence="5">
        <dbReference type="Rhea" id="RHEA:69029"/>
    </physiologicalReaction>
</comment>
<evidence type="ECO:0000256" key="7">
    <source>
        <dbReference type="ARBA" id="ARBA00051865"/>
    </source>
</evidence>
<evidence type="ECO:0000256" key="12">
    <source>
        <dbReference type="ARBA" id="ARBA00076515"/>
    </source>
</evidence>
<protein>
    <recommendedName>
        <fullName evidence="11">Dehydrogenase/reductase SDR family member 4</fullName>
        <ecNumber evidence="4">1.1.1.184</ecNumber>
        <ecNumber evidence="2">1.1.1.300</ecNumber>
    </recommendedName>
    <alternativeName>
        <fullName evidence="15">NADPH-dependent carbonyl reductase</fullName>
    </alternativeName>
    <alternativeName>
        <fullName evidence="13">NADPH-dependent retinol dehydrogenase/reductase</fullName>
    </alternativeName>
    <alternativeName>
        <fullName evidence="12">Peroxisomal short-chain alcohol dehydrogenase</fullName>
    </alternativeName>
    <alternativeName>
        <fullName evidence="14">Short chain dehydrogenase/reductase family 25C member 2</fullName>
    </alternativeName>
</protein>
<evidence type="ECO:0000256" key="3">
    <source>
        <dbReference type="ARBA" id="ARBA00023002"/>
    </source>
</evidence>
<dbReference type="InterPro" id="IPR020904">
    <property type="entry name" value="Sc_DH/Rdtase_CS"/>
</dbReference>
<dbReference type="GO" id="GO:0052650">
    <property type="term" value="F:all-trans-retinol dehydrogenase (NADP+) activity"/>
    <property type="evidence" value="ECO:0007669"/>
    <property type="project" value="UniProtKB-EC"/>
</dbReference>
<dbReference type="PANTHER" id="PTHR43943:SF15">
    <property type="entry name" value="DEHYDROGENASE_REDUCTASE MEMBER 2"/>
    <property type="match status" value="1"/>
</dbReference>
<name>A0A8C9P8U7_SPEDA</name>
<evidence type="ECO:0000256" key="4">
    <source>
        <dbReference type="ARBA" id="ARBA00026118"/>
    </source>
</evidence>
<sequence length="329" mass="35821">MQALGWTSSGDPGPAQLLPSILHSFESTYWNCHCLSRGLPPWTKLTRGKTTEITMFRPLTWGWKSFRPRATLLSMRSTSSVANSSLKLINKVAVVTGSTNGIGFSIARRLAQEGAHVIISSRKQQNVDQAVDTLQREGLSVAGTVCHVGKAEDQEQLVATALKHCGGVDFLVCTAGVNPFVGSTLGSNEQVWDKILSVNVKAPALLLRRLLPHMENRGSSLLICFPFRPQKLGAYNVSKTALLGLTKTLAVELAPKNIRVNCLVPGFIKTDFSRLTEVPDFEEDWKKIFGMQRVGKPEDCAGLVSFLCSPDASYITGENIVIAGFSPHL</sequence>
<dbReference type="GO" id="GO:0004090">
    <property type="term" value="F:carbonyl reductase (NADPH) activity"/>
    <property type="evidence" value="ECO:0007669"/>
    <property type="project" value="UniProtKB-EC"/>
</dbReference>
<evidence type="ECO:0000256" key="13">
    <source>
        <dbReference type="ARBA" id="ARBA00078757"/>
    </source>
</evidence>
<evidence type="ECO:0000256" key="14">
    <source>
        <dbReference type="ARBA" id="ARBA00079167"/>
    </source>
</evidence>
<reference evidence="16" key="2">
    <citation type="submission" date="2025-09" db="UniProtKB">
        <authorList>
            <consortium name="Ensembl"/>
        </authorList>
    </citation>
    <scope>IDENTIFICATION</scope>
</reference>
<evidence type="ECO:0000256" key="6">
    <source>
        <dbReference type="ARBA" id="ARBA00051422"/>
    </source>
</evidence>
<dbReference type="Pfam" id="PF13561">
    <property type="entry name" value="adh_short_C2"/>
    <property type="match status" value="1"/>
</dbReference>
<dbReference type="PROSITE" id="PS00061">
    <property type="entry name" value="ADH_SHORT"/>
    <property type="match status" value="1"/>
</dbReference>
<keyword evidence="17" id="KW-1185">Reference proteome</keyword>
<dbReference type="EC" id="1.1.1.184" evidence="4"/>
<evidence type="ECO:0000313" key="17">
    <source>
        <dbReference type="Proteomes" id="UP000694422"/>
    </source>
</evidence>
<evidence type="ECO:0000313" key="16">
    <source>
        <dbReference type="Ensembl" id="ENSSDAP00000006904.1"/>
    </source>
</evidence>
<dbReference type="PANTHER" id="PTHR43943">
    <property type="entry name" value="DEHYDROGENASE/REDUCTASE (SDR FAMILY) MEMBER 4"/>
    <property type="match status" value="1"/>
</dbReference>
<reference evidence="16" key="1">
    <citation type="submission" date="2025-08" db="UniProtKB">
        <authorList>
            <consortium name="Ensembl"/>
        </authorList>
    </citation>
    <scope>IDENTIFICATION</scope>
</reference>
<evidence type="ECO:0000256" key="1">
    <source>
        <dbReference type="ARBA" id="ARBA00006484"/>
    </source>
</evidence>
<comment type="similarity">
    <text evidence="1">Belongs to the short-chain dehydrogenases/reductases (SDR) family.</text>
</comment>
<dbReference type="Ensembl" id="ENSSDAT00000007879.1">
    <property type="protein sequence ID" value="ENSSDAP00000006904.1"/>
    <property type="gene ID" value="ENSSDAG00000006280.1"/>
</dbReference>
<dbReference type="AlphaFoldDB" id="A0A8C9P8U7"/>
<dbReference type="Gene3D" id="3.40.50.720">
    <property type="entry name" value="NAD(P)-binding Rossmann-like Domain"/>
    <property type="match status" value="1"/>
</dbReference>
<evidence type="ECO:0000256" key="5">
    <source>
        <dbReference type="ARBA" id="ARBA00050993"/>
    </source>
</evidence>
<comment type="catalytic activity">
    <reaction evidence="9">
        <text>isatin + NADPH + H(+) = 3-hydroxyindolin-2-one + NADP(+)</text>
        <dbReference type="Rhea" id="RHEA:68608"/>
        <dbReference type="ChEBI" id="CHEBI:15378"/>
        <dbReference type="ChEBI" id="CHEBI:27539"/>
        <dbReference type="ChEBI" id="CHEBI:28536"/>
        <dbReference type="ChEBI" id="CHEBI:57783"/>
        <dbReference type="ChEBI" id="CHEBI:58349"/>
    </reaction>
    <physiologicalReaction direction="left-to-right" evidence="9">
        <dbReference type="Rhea" id="RHEA:68609"/>
    </physiologicalReaction>
</comment>
<evidence type="ECO:0000256" key="9">
    <source>
        <dbReference type="ARBA" id="ARBA00052356"/>
    </source>
</evidence>
<comment type="catalytic activity">
    <reaction evidence="6">
        <text>all-trans-retinol + NADP(+) = all-trans-retinal + NADPH + H(+)</text>
        <dbReference type="Rhea" id="RHEA:25033"/>
        <dbReference type="ChEBI" id="CHEBI:15378"/>
        <dbReference type="ChEBI" id="CHEBI:17336"/>
        <dbReference type="ChEBI" id="CHEBI:17898"/>
        <dbReference type="ChEBI" id="CHEBI:57783"/>
        <dbReference type="ChEBI" id="CHEBI:58349"/>
        <dbReference type="EC" id="1.1.1.300"/>
    </reaction>
    <physiologicalReaction direction="right-to-left" evidence="6">
        <dbReference type="Rhea" id="RHEA:25035"/>
    </physiologicalReaction>
</comment>
<evidence type="ECO:0000256" key="2">
    <source>
        <dbReference type="ARBA" id="ARBA00012852"/>
    </source>
</evidence>
<evidence type="ECO:0000256" key="15">
    <source>
        <dbReference type="ARBA" id="ARBA00082033"/>
    </source>
</evidence>
<comment type="function">
    <text evidence="10">NADPH-dependent oxidoreductase which catalyzes the reduction of a variety of compounds bearing carbonyl groups including ketosteroids, alpha-dicarbonyl compounds, aldehydes, aromatic ketones and quinones. Reduces all-trans-retinal and 9-cis retinal. Reduces 3-ketosteroids and benzil into 3alpha-hydroxysteroids and S-benzoin, respectively, in contrast to the stereoselectivity of primates DHRS4s which produce 3beta-hydroxysteroids and R-benzoin. In the reverse reaction, catalyzes the NADP-dependent oxidation of 3alpha-hydroxysteroids and alcohol, but with much lower efficiency. Involved in the metabolism of 3alpha-hydroxysteroids, retinoid, isatin and xenobiotic carbonyl compounds.</text>
</comment>
<evidence type="ECO:0000256" key="8">
    <source>
        <dbReference type="ARBA" id="ARBA00052056"/>
    </source>
</evidence>
<comment type="catalytic activity">
    <reaction evidence="7">
        <text>3alpha-hydroxy-5beta-pregnan-20-one + NADP(+) = 5beta-pregnan-3,20-dione + NADPH + H(+)</text>
        <dbReference type="Rhea" id="RHEA:69016"/>
        <dbReference type="ChEBI" id="CHEBI:1712"/>
        <dbReference type="ChEBI" id="CHEBI:15378"/>
        <dbReference type="ChEBI" id="CHEBI:30154"/>
        <dbReference type="ChEBI" id="CHEBI:57783"/>
        <dbReference type="ChEBI" id="CHEBI:58349"/>
    </reaction>
    <physiologicalReaction direction="left-to-right" evidence="7">
        <dbReference type="Rhea" id="RHEA:69017"/>
    </physiologicalReaction>
</comment>
<dbReference type="InterPro" id="IPR002347">
    <property type="entry name" value="SDR_fam"/>
</dbReference>
<dbReference type="Proteomes" id="UP000694422">
    <property type="component" value="Unplaced"/>
</dbReference>
<dbReference type="InterPro" id="IPR036291">
    <property type="entry name" value="NAD(P)-bd_dom_sf"/>
</dbReference>
<comment type="catalytic activity">
    <reaction evidence="8">
        <text>a secondary alcohol + NADP(+) = a ketone + NADPH + H(+)</text>
        <dbReference type="Rhea" id="RHEA:19257"/>
        <dbReference type="ChEBI" id="CHEBI:15378"/>
        <dbReference type="ChEBI" id="CHEBI:17087"/>
        <dbReference type="ChEBI" id="CHEBI:35681"/>
        <dbReference type="ChEBI" id="CHEBI:57783"/>
        <dbReference type="ChEBI" id="CHEBI:58349"/>
        <dbReference type="EC" id="1.1.1.184"/>
    </reaction>
    <physiologicalReaction direction="right-to-left" evidence="8">
        <dbReference type="Rhea" id="RHEA:19259"/>
    </physiologicalReaction>
</comment>
<dbReference type="PRINTS" id="PR00080">
    <property type="entry name" value="SDRFAMILY"/>
</dbReference>
<dbReference type="PRINTS" id="PR00081">
    <property type="entry name" value="GDHRDH"/>
</dbReference>
<dbReference type="SUPFAM" id="SSF51735">
    <property type="entry name" value="NAD(P)-binding Rossmann-fold domains"/>
    <property type="match status" value="1"/>
</dbReference>
<proteinExistence type="inferred from homology"/>
<evidence type="ECO:0000256" key="10">
    <source>
        <dbReference type="ARBA" id="ARBA00053136"/>
    </source>
</evidence>
<organism evidence="16 17">
    <name type="scientific">Spermophilus dauricus</name>
    <name type="common">Daurian ground squirrel</name>
    <dbReference type="NCBI Taxonomy" id="99837"/>
    <lineage>
        <taxon>Eukaryota</taxon>
        <taxon>Metazoa</taxon>
        <taxon>Chordata</taxon>
        <taxon>Craniata</taxon>
        <taxon>Vertebrata</taxon>
        <taxon>Euteleostomi</taxon>
        <taxon>Mammalia</taxon>
        <taxon>Eutheria</taxon>
        <taxon>Euarchontoglires</taxon>
        <taxon>Glires</taxon>
        <taxon>Rodentia</taxon>
        <taxon>Sciuromorpha</taxon>
        <taxon>Sciuridae</taxon>
        <taxon>Xerinae</taxon>
        <taxon>Marmotini</taxon>
        <taxon>Spermophilus</taxon>
    </lineage>
</organism>
<evidence type="ECO:0000256" key="11">
    <source>
        <dbReference type="ARBA" id="ARBA00071137"/>
    </source>
</evidence>
<keyword evidence="3" id="KW-0560">Oxidoreductase</keyword>
<accession>A0A8C9P8U7</accession>